<evidence type="ECO:0000259" key="5">
    <source>
        <dbReference type="PROSITE" id="PS51039"/>
    </source>
</evidence>
<evidence type="ECO:0000313" key="7">
    <source>
        <dbReference type="Proteomes" id="UP000750711"/>
    </source>
</evidence>
<keyword evidence="1" id="KW-0479">Metal-binding</keyword>
<evidence type="ECO:0000256" key="2">
    <source>
        <dbReference type="ARBA" id="ARBA00022771"/>
    </source>
</evidence>
<sequence>MASSSASEAAGLAQSYTVMDSGDVEAIGARCQFEYCNQLDFLPFRCESCKGKFCLDHRTEYAHKCSNEGAWAAARRRKELGITSAPDNSKQPLRSYLPESKCSYPQCKTIINTPRNTGVHCQTCNRMYCLKHRMVEDHDCKDLTPIGARPASATAFNAASQTEKARVAFARLKAWGREKQKDIKLPAAMAPKPSSNAARLIALNKLKKSAKGDDKIPVDNRVYLHVEAEAASTTSKLPRGEFFYNKDWSVGRVLDAAAKSLQVQNVNNRGGGEEEKLRVFHVEGGRLLEFSEKVDAALVSGNTIVLLRGVGPSAPDLIQT</sequence>
<dbReference type="InterPro" id="IPR000058">
    <property type="entry name" value="Znf_AN1"/>
</dbReference>
<dbReference type="Pfam" id="PF25327">
    <property type="entry name" value="UBL_ZFAND1"/>
    <property type="match status" value="1"/>
</dbReference>
<keyword evidence="2 4" id="KW-0863">Zinc-finger</keyword>
<gene>
    <name evidence="6" type="ORF">GP486_005376</name>
</gene>
<dbReference type="GO" id="GO:0005737">
    <property type="term" value="C:cytoplasm"/>
    <property type="evidence" value="ECO:0007669"/>
    <property type="project" value="TreeGrafter"/>
</dbReference>
<keyword evidence="7" id="KW-1185">Reference proteome</keyword>
<evidence type="ECO:0000256" key="3">
    <source>
        <dbReference type="ARBA" id="ARBA00022833"/>
    </source>
</evidence>
<reference evidence="6" key="1">
    <citation type="submission" date="2021-03" db="EMBL/GenBank/DDBJ databases">
        <title>Comparative genomics and phylogenomic investigation of the class Geoglossomycetes provide insights into ecological specialization and systematics.</title>
        <authorList>
            <person name="Melie T."/>
            <person name="Pirro S."/>
            <person name="Miller A.N."/>
            <person name="Quandt A."/>
        </authorList>
    </citation>
    <scope>NUCLEOTIDE SEQUENCE</scope>
    <source>
        <strain evidence="6">CAQ_001_2017</strain>
    </source>
</reference>
<dbReference type="SUPFAM" id="SSF118310">
    <property type="entry name" value="AN1-like Zinc finger"/>
    <property type="match status" value="2"/>
</dbReference>
<dbReference type="PANTHER" id="PTHR14677:SF40">
    <property type="entry name" value="CDC48-ASSOCIATED UBIQUITIN-LIKE_ZINC FINGER PROTEIN 1"/>
    <property type="match status" value="1"/>
</dbReference>
<evidence type="ECO:0000256" key="1">
    <source>
        <dbReference type="ARBA" id="ARBA00022723"/>
    </source>
</evidence>
<feature type="domain" description="AN1-type" evidence="5">
    <location>
        <begin position="25"/>
        <end position="73"/>
    </location>
</feature>
<dbReference type="PROSITE" id="PS51039">
    <property type="entry name" value="ZF_AN1"/>
    <property type="match status" value="1"/>
</dbReference>
<accession>A0A9P8L9A1</accession>
<dbReference type="EMBL" id="JAGHQM010000997">
    <property type="protein sequence ID" value="KAH0556835.1"/>
    <property type="molecule type" value="Genomic_DNA"/>
</dbReference>
<name>A0A9P8L9A1_9PEZI</name>
<dbReference type="Proteomes" id="UP000750711">
    <property type="component" value="Unassembled WGS sequence"/>
</dbReference>
<dbReference type="InterPro" id="IPR057358">
    <property type="entry name" value="UBL_ZFAND1-like"/>
</dbReference>
<organism evidence="6 7">
    <name type="scientific">Trichoglossum hirsutum</name>
    <dbReference type="NCBI Taxonomy" id="265104"/>
    <lineage>
        <taxon>Eukaryota</taxon>
        <taxon>Fungi</taxon>
        <taxon>Dikarya</taxon>
        <taxon>Ascomycota</taxon>
        <taxon>Pezizomycotina</taxon>
        <taxon>Geoglossomycetes</taxon>
        <taxon>Geoglossales</taxon>
        <taxon>Geoglossaceae</taxon>
        <taxon>Trichoglossum</taxon>
    </lineage>
</organism>
<evidence type="ECO:0000313" key="6">
    <source>
        <dbReference type="EMBL" id="KAH0556835.1"/>
    </source>
</evidence>
<dbReference type="InterPro" id="IPR035896">
    <property type="entry name" value="AN1-like_Znf"/>
</dbReference>
<dbReference type="PANTHER" id="PTHR14677">
    <property type="entry name" value="ARSENITE INDUCUBLE RNA ASSOCIATED PROTEIN AIP-1-RELATED"/>
    <property type="match status" value="1"/>
</dbReference>
<dbReference type="GO" id="GO:0008270">
    <property type="term" value="F:zinc ion binding"/>
    <property type="evidence" value="ECO:0007669"/>
    <property type="project" value="UniProtKB-KW"/>
</dbReference>
<dbReference type="AlphaFoldDB" id="A0A9P8L9A1"/>
<evidence type="ECO:0000256" key="4">
    <source>
        <dbReference type="PROSITE-ProRule" id="PRU00449"/>
    </source>
</evidence>
<proteinExistence type="predicted"/>
<comment type="caution">
    <text evidence="6">The sequence shown here is derived from an EMBL/GenBank/DDBJ whole genome shotgun (WGS) entry which is preliminary data.</text>
</comment>
<dbReference type="Gene3D" id="4.10.1110.10">
    <property type="entry name" value="AN1-like Zinc finger"/>
    <property type="match status" value="2"/>
</dbReference>
<dbReference type="Pfam" id="PF01428">
    <property type="entry name" value="zf-AN1"/>
    <property type="match status" value="2"/>
</dbReference>
<protein>
    <recommendedName>
        <fullName evidence="5">AN1-type domain-containing protein</fullName>
    </recommendedName>
</protein>
<dbReference type="SMART" id="SM00154">
    <property type="entry name" value="ZnF_AN1"/>
    <property type="match status" value="2"/>
</dbReference>
<keyword evidence="3" id="KW-0862">Zinc</keyword>